<feature type="transmembrane region" description="Helical" evidence="2">
    <location>
        <begin position="149"/>
        <end position="168"/>
    </location>
</feature>
<organism evidence="4 5">
    <name type="scientific">Bradyrhizobium erythrophlei</name>
    <dbReference type="NCBI Taxonomy" id="1437360"/>
    <lineage>
        <taxon>Bacteria</taxon>
        <taxon>Pseudomonadati</taxon>
        <taxon>Pseudomonadota</taxon>
        <taxon>Alphaproteobacteria</taxon>
        <taxon>Hyphomicrobiales</taxon>
        <taxon>Nitrobacteraceae</taxon>
        <taxon>Bradyrhizobium</taxon>
    </lineage>
</organism>
<feature type="domain" description="EamA" evidence="3">
    <location>
        <begin position="4"/>
        <end position="136"/>
    </location>
</feature>
<dbReference type="GO" id="GO:0016020">
    <property type="term" value="C:membrane"/>
    <property type="evidence" value="ECO:0007669"/>
    <property type="project" value="InterPro"/>
</dbReference>
<name>A0A1H5CHX7_9BRAD</name>
<feature type="transmembrane region" description="Helical" evidence="2">
    <location>
        <begin position="174"/>
        <end position="196"/>
    </location>
</feature>
<sequence>MTAAIIYAFASAIFLGAGVVLAQLGLRTVEPLSGAAISVPSFTLLFLVLSPLILHGEPVVWRGLPIFMAIGLFFPASLTLLTFASNRALGPVITSTLGNLAPLLAVAAAVVLLHEPLAPQQLIGLMVAVAGAAIITVTRPRDLGHWRSWALLLPLASALVRGIVPPIAKLGLAIWPSPLWACLIGYIMSSIVVLTVQRIRKGSFMVQAPRRPVLVHADGDQQRAQCAQPVRRGPQRPDHAGGAARRDLPAGDRGAERDGAQACRDHRADRRRNPADRDRRRAGPDRLIARYARQCCCPWRWAGPARPATMAALPE</sequence>
<dbReference type="EMBL" id="FNTH01000001">
    <property type="protein sequence ID" value="SED66197.1"/>
    <property type="molecule type" value="Genomic_DNA"/>
</dbReference>
<keyword evidence="2" id="KW-0472">Membrane</keyword>
<dbReference type="Gene3D" id="1.10.3730.20">
    <property type="match status" value="1"/>
</dbReference>
<dbReference type="AlphaFoldDB" id="A0A1H5CHX7"/>
<dbReference type="Proteomes" id="UP000198992">
    <property type="component" value="Unassembled WGS sequence"/>
</dbReference>
<gene>
    <name evidence="4" type="ORF">SAMN05444164_5388</name>
</gene>
<feature type="transmembrane region" description="Helical" evidence="2">
    <location>
        <begin position="96"/>
        <end position="114"/>
    </location>
</feature>
<feature type="transmembrane region" description="Helical" evidence="2">
    <location>
        <begin position="6"/>
        <end position="26"/>
    </location>
</feature>
<dbReference type="RefSeq" id="WP_143046787.1">
    <property type="nucleotide sequence ID" value="NZ_FNTH01000001.1"/>
</dbReference>
<protein>
    <submittedName>
        <fullName evidence="4">Uncharacterized membrane protein</fullName>
    </submittedName>
</protein>
<accession>A0A1H5CHX7</accession>
<reference evidence="4 5" key="1">
    <citation type="submission" date="2016-10" db="EMBL/GenBank/DDBJ databases">
        <authorList>
            <person name="de Groot N.N."/>
        </authorList>
    </citation>
    <scope>NUCLEOTIDE SEQUENCE [LARGE SCALE GENOMIC DNA]</scope>
    <source>
        <strain evidence="4 5">MT12</strain>
    </source>
</reference>
<dbReference type="Pfam" id="PF00892">
    <property type="entry name" value="EamA"/>
    <property type="match status" value="1"/>
</dbReference>
<feature type="transmembrane region" description="Helical" evidence="2">
    <location>
        <begin position="66"/>
        <end position="84"/>
    </location>
</feature>
<proteinExistence type="predicted"/>
<evidence type="ECO:0000313" key="4">
    <source>
        <dbReference type="EMBL" id="SED66197.1"/>
    </source>
</evidence>
<evidence type="ECO:0000256" key="2">
    <source>
        <dbReference type="SAM" id="Phobius"/>
    </source>
</evidence>
<feature type="region of interest" description="Disordered" evidence="1">
    <location>
        <begin position="217"/>
        <end position="282"/>
    </location>
</feature>
<feature type="compositionally biased region" description="Basic and acidic residues" evidence="1">
    <location>
        <begin position="235"/>
        <end position="282"/>
    </location>
</feature>
<dbReference type="InterPro" id="IPR000620">
    <property type="entry name" value="EamA_dom"/>
</dbReference>
<dbReference type="SUPFAM" id="SSF103481">
    <property type="entry name" value="Multidrug resistance efflux transporter EmrE"/>
    <property type="match status" value="1"/>
</dbReference>
<dbReference type="OrthoDB" id="7842999at2"/>
<feature type="transmembrane region" description="Helical" evidence="2">
    <location>
        <begin position="120"/>
        <end position="137"/>
    </location>
</feature>
<dbReference type="InterPro" id="IPR037185">
    <property type="entry name" value="EmrE-like"/>
</dbReference>
<feature type="transmembrane region" description="Helical" evidence="2">
    <location>
        <begin position="33"/>
        <end position="54"/>
    </location>
</feature>
<keyword evidence="2" id="KW-1133">Transmembrane helix</keyword>
<evidence type="ECO:0000259" key="3">
    <source>
        <dbReference type="Pfam" id="PF00892"/>
    </source>
</evidence>
<evidence type="ECO:0000256" key="1">
    <source>
        <dbReference type="SAM" id="MobiDB-lite"/>
    </source>
</evidence>
<evidence type="ECO:0000313" key="5">
    <source>
        <dbReference type="Proteomes" id="UP000198992"/>
    </source>
</evidence>
<keyword evidence="2" id="KW-0812">Transmembrane</keyword>